<dbReference type="Gene3D" id="3.40.50.300">
    <property type="entry name" value="P-loop containing nucleotide triphosphate hydrolases"/>
    <property type="match status" value="1"/>
</dbReference>
<dbReference type="InterPro" id="IPR017871">
    <property type="entry name" value="ABC_transporter-like_CS"/>
</dbReference>
<dbReference type="SMART" id="SM00382">
    <property type="entry name" value="AAA"/>
    <property type="match status" value="1"/>
</dbReference>
<dbReference type="PROSITE" id="PS00211">
    <property type="entry name" value="ABC_TRANSPORTER_1"/>
    <property type="match status" value="1"/>
</dbReference>
<dbReference type="InterPro" id="IPR003593">
    <property type="entry name" value="AAA+_ATPase"/>
</dbReference>
<dbReference type="GO" id="GO:0016020">
    <property type="term" value="C:membrane"/>
    <property type="evidence" value="ECO:0007669"/>
    <property type="project" value="InterPro"/>
</dbReference>
<dbReference type="InterPro" id="IPR027417">
    <property type="entry name" value="P-loop_NTPase"/>
</dbReference>
<evidence type="ECO:0000256" key="2">
    <source>
        <dbReference type="ARBA" id="ARBA00022741"/>
    </source>
</evidence>
<sequence>MPAFQLEGVTKEFKGKLVLDIPELVIEHGCIYGIVGPSGAGKSTLLRLLNLLEIPSTGRIFFNGISTDTNTKSRLNLRRSMTMVFQKPVLFATSVLDNVTYGLTARGISKSTARREAFYALEKVGLKEFTQRNARSLSGGEAQRVALARAVVLKPKVLLLDEPTSNLDPANVAIIEKIARDLNRERGTTVMMVTHNIFQAKRLAGEIIFMYQGRAAESGPVEKIFQNPDDNRTRAFLNGEMIF</sequence>
<evidence type="ECO:0000256" key="3">
    <source>
        <dbReference type="ARBA" id="ARBA00022840"/>
    </source>
</evidence>
<dbReference type="Proteomes" id="UP001329915">
    <property type="component" value="Chromosome"/>
</dbReference>
<dbReference type="CDD" id="cd03260">
    <property type="entry name" value="ABC_PstB_phosphate_transporter"/>
    <property type="match status" value="1"/>
</dbReference>
<evidence type="ECO:0000259" key="4">
    <source>
        <dbReference type="PROSITE" id="PS50893"/>
    </source>
</evidence>
<keyword evidence="1" id="KW-0813">Transport</keyword>
<keyword evidence="3 5" id="KW-0067">ATP-binding</keyword>
<dbReference type="PANTHER" id="PTHR43423:SF1">
    <property type="entry name" value="ABC TRANSPORTER I FAMILY MEMBER 17"/>
    <property type="match status" value="1"/>
</dbReference>
<dbReference type="EMBL" id="CP121694">
    <property type="protein sequence ID" value="WRO21854.1"/>
    <property type="molecule type" value="Genomic_DNA"/>
</dbReference>
<protein>
    <submittedName>
        <fullName evidence="5">Phosphate ABC transporter ATP-binding protein</fullName>
    </submittedName>
</protein>
<dbReference type="GO" id="GO:0035435">
    <property type="term" value="P:phosphate ion transmembrane transport"/>
    <property type="evidence" value="ECO:0007669"/>
    <property type="project" value="InterPro"/>
</dbReference>
<organism evidence="5 6">
    <name type="scientific">Metallumcola ferriviriculae</name>
    <dbReference type="NCBI Taxonomy" id="3039180"/>
    <lineage>
        <taxon>Bacteria</taxon>
        <taxon>Bacillati</taxon>
        <taxon>Bacillota</taxon>
        <taxon>Clostridia</taxon>
        <taxon>Neomoorellales</taxon>
        <taxon>Desulfitibacteraceae</taxon>
        <taxon>Metallumcola</taxon>
    </lineage>
</organism>
<proteinExistence type="predicted"/>
<dbReference type="Pfam" id="PF00005">
    <property type="entry name" value="ABC_tran"/>
    <property type="match status" value="1"/>
</dbReference>
<dbReference type="GO" id="GO:0016887">
    <property type="term" value="F:ATP hydrolysis activity"/>
    <property type="evidence" value="ECO:0007669"/>
    <property type="project" value="InterPro"/>
</dbReference>
<dbReference type="PANTHER" id="PTHR43423">
    <property type="entry name" value="ABC TRANSPORTER I FAMILY MEMBER 17"/>
    <property type="match status" value="1"/>
</dbReference>
<dbReference type="GO" id="GO:0005524">
    <property type="term" value="F:ATP binding"/>
    <property type="evidence" value="ECO:0007669"/>
    <property type="project" value="UniProtKB-KW"/>
</dbReference>
<name>A0AAU0UNT0_9FIRM</name>
<keyword evidence="6" id="KW-1185">Reference proteome</keyword>
<evidence type="ECO:0000313" key="5">
    <source>
        <dbReference type="EMBL" id="WRO21854.1"/>
    </source>
</evidence>
<feature type="domain" description="ABC transporter" evidence="4">
    <location>
        <begin position="4"/>
        <end position="237"/>
    </location>
</feature>
<accession>A0AAU0UNT0</accession>
<evidence type="ECO:0000256" key="1">
    <source>
        <dbReference type="ARBA" id="ARBA00022448"/>
    </source>
</evidence>
<keyword evidence="2" id="KW-0547">Nucleotide-binding</keyword>
<dbReference type="PROSITE" id="PS50893">
    <property type="entry name" value="ABC_TRANSPORTER_2"/>
    <property type="match status" value="1"/>
</dbReference>
<dbReference type="InterPro" id="IPR005670">
    <property type="entry name" value="PstB-like"/>
</dbReference>
<dbReference type="GO" id="GO:0005315">
    <property type="term" value="F:phosphate transmembrane transporter activity"/>
    <property type="evidence" value="ECO:0007669"/>
    <property type="project" value="InterPro"/>
</dbReference>
<dbReference type="KEGG" id="dbc:MFMK1_001675"/>
<gene>
    <name evidence="5" type="ORF">MFMK1_001675</name>
</gene>
<dbReference type="InterPro" id="IPR003439">
    <property type="entry name" value="ABC_transporter-like_ATP-bd"/>
</dbReference>
<dbReference type="SUPFAM" id="SSF52540">
    <property type="entry name" value="P-loop containing nucleoside triphosphate hydrolases"/>
    <property type="match status" value="1"/>
</dbReference>
<dbReference type="RefSeq" id="WP_366924682.1">
    <property type="nucleotide sequence ID" value="NZ_CP121694.1"/>
</dbReference>
<reference evidence="5 6" key="1">
    <citation type="submission" date="2023-04" db="EMBL/GenBank/DDBJ databases">
        <authorList>
            <person name="Hsu D."/>
        </authorList>
    </citation>
    <scope>NUCLEOTIDE SEQUENCE [LARGE SCALE GENOMIC DNA]</scope>
    <source>
        <strain evidence="5 6">MK1</strain>
    </source>
</reference>
<evidence type="ECO:0000313" key="6">
    <source>
        <dbReference type="Proteomes" id="UP001329915"/>
    </source>
</evidence>
<dbReference type="AlphaFoldDB" id="A0AAU0UNT0"/>